<reference evidence="6" key="1">
    <citation type="submission" date="2025-08" db="UniProtKB">
        <authorList>
            <consortium name="RefSeq"/>
        </authorList>
    </citation>
    <scope>IDENTIFICATION</scope>
    <source>
        <tissue evidence="6">Gonads</tissue>
    </source>
</reference>
<name>A0A1S3JA55_LINAN</name>
<dbReference type="GO" id="GO:0016559">
    <property type="term" value="P:peroxisome fission"/>
    <property type="evidence" value="ECO:0007669"/>
    <property type="project" value="InterPro"/>
</dbReference>
<dbReference type="PANTHER" id="PTHR12652">
    <property type="entry name" value="PEROXISOMAL BIOGENESIS FACTOR 11"/>
    <property type="match status" value="1"/>
</dbReference>
<sequence>MERHKHEEDFLCHIVKFNTQTAGRDKLCRLFQYTSKFAQWYVLQKHLDPEVAAKLKRLENAISMTRKVLRFGKSFDLLHSSLSTIHISDTVLRLTITLSHINQALYLLVDHIVWASKIGLIETQRKYWSKLSARFWLVSLILNLTRNIYDISNLVQEEQKHLHQWDKRSQYKNGIGGYKDIERKTPTSMEIFQKCLRENHPVAIDTAKNFCDLLLPLSSLGFVKTSKGLQGILGMISSYLSILTIWNPDLKLQNP</sequence>
<evidence type="ECO:0000256" key="2">
    <source>
        <dbReference type="ARBA" id="ARBA00023136"/>
    </source>
</evidence>
<dbReference type="GO" id="GO:0005778">
    <property type="term" value="C:peroxisomal membrane"/>
    <property type="evidence" value="ECO:0007669"/>
    <property type="project" value="UniProtKB-SubCell"/>
</dbReference>
<dbReference type="PANTHER" id="PTHR12652:SF50">
    <property type="entry name" value="PEROXIN 11"/>
    <property type="match status" value="1"/>
</dbReference>
<evidence type="ECO:0000256" key="1">
    <source>
        <dbReference type="ARBA" id="ARBA00022593"/>
    </source>
</evidence>
<evidence type="ECO:0000256" key="3">
    <source>
        <dbReference type="ARBA" id="ARBA00023140"/>
    </source>
</evidence>
<dbReference type="AlphaFoldDB" id="A0A1S3JA55"/>
<organism evidence="5 6">
    <name type="scientific">Lingula anatina</name>
    <name type="common">Brachiopod</name>
    <name type="synonym">Lingula unguis</name>
    <dbReference type="NCBI Taxonomy" id="7574"/>
    <lineage>
        <taxon>Eukaryota</taxon>
        <taxon>Metazoa</taxon>
        <taxon>Spiralia</taxon>
        <taxon>Lophotrochozoa</taxon>
        <taxon>Brachiopoda</taxon>
        <taxon>Linguliformea</taxon>
        <taxon>Lingulata</taxon>
        <taxon>Lingulida</taxon>
        <taxon>Linguloidea</taxon>
        <taxon>Lingulidae</taxon>
        <taxon>Lingula</taxon>
    </lineage>
</organism>
<evidence type="ECO:0000313" key="5">
    <source>
        <dbReference type="Proteomes" id="UP000085678"/>
    </source>
</evidence>
<dbReference type="InParanoid" id="A0A1S3JA55"/>
<keyword evidence="3" id="KW-0576">Peroxisome</keyword>
<comment type="subcellular location">
    <subcellularLocation>
        <location evidence="4">Peroxisome membrane</location>
    </subcellularLocation>
</comment>
<keyword evidence="2" id="KW-0472">Membrane</keyword>
<dbReference type="FunCoup" id="A0A1S3JA55">
    <property type="interactions" value="255"/>
</dbReference>
<evidence type="ECO:0000313" key="6">
    <source>
        <dbReference type="RefSeq" id="XP_013407203.1"/>
    </source>
</evidence>
<dbReference type="InterPro" id="IPR008733">
    <property type="entry name" value="PEX11"/>
</dbReference>
<dbReference type="OMA" id="AYHPTVA"/>
<dbReference type="OrthoDB" id="411017at2759"/>
<evidence type="ECO:0000256" key="4">
    <source>
        <dbReference type="ARBA" id="ARBA00046271"/>
    </source>
</evidence>
<protein>
    <submittedName>
        <fullName evidence="6">Peroxisomal membrane protein 11B-like</fullName>
    </submittedName>
</protein>
<keyword evidence="5" id="KW-1185">Reference proteome</keyword>
<proteinExistence type="predicted"/>
<dbReference type="STRING" id="7574.A0A1S3JA55"/>
<dbReference type="GeneID" id="106171408"/>
<dbReference type="Proteomes" id="UP000085678">
    <property type="component" value="Unplaced"/>
</dbReference>
<dbReference type="RefSeq" id="XP_013407203.1">
    <property type="nucleotide sequence ID" value="XM_013551749.1"/>
</dbReference>
<dbReference type="Pfam" id="PF05648">
    <property type="entry name" value="PEX11"/>
    <property type="match status" value="1"/>
</dbReference>
<keyword evidence="1" id="KW-0962">Peroxisome biogenesis</keyword>
<dbReference type="KEGG" id="lak:106171408"/>
<accession>A0A1S3JA55</accession>
<gene>
    <name evidence="6" type="primary">LOC106171408</name>
</gene>